<evidence type="ECO:0000313" key="2">
    <source>
        <dbReference type="EMBL" id="KAF2635677.1"/>
    </source>
</evidence>
<reference evidence="2" key="1">
    <citation type="journal article" date="2020" name="Stud. Mycol.">
        <title>101 Dothideomycetes genomes: a test case for predicting lifestyles and emergence of pathogens.</title>
        <authorList>
            <person name="Haridas S."/>
            <person name="Albert R."/>
            <person name="Binder M."/>
            <person name="Bloem J."/>
            <person name="Labutti K."/>
            <person name="Salamov A."/>
            <person name="Andreopoulos B."/>
            <person name="Baker S."/>
            <person name="Barry K."/>
            <person name="Bills G."/>
            <person name="Bluhm B."/>
            <person name="Cannon C."/>
            <person name="Castanera R."/>
            <person name="Culley D."/>
            <person name="Daum C."/>
            <person name="Ezra D."/>
            <person name="Gonzalez J."/>
            <person name="Henrissat B."/>
            <person name="Kuo A."/>
            <person name="Liang C."/>
            <person name="Lipzen A."/>
            <person name="Lutzoni F."/>
            <person name="Magnuson J."/>
            <person name="Mondo S."/>
            <person name="Nolan M."/>
            <person name="Ohm R."/>
            <person name="Pangilinan J."/>
            <person name="Park H.-J."/>
            <person name="Ramirez L."/>
            <person name="Alfaro M."/>
            <person name="Sun H."/>
            <person name="Tritt A."/>
            <person name="Yoshinaga Y."/>
            <person name="Zwiers L.-H."/>
            <person name="Turgeon B."/>
            <person name="Goodwin S."/>
            <person name="Spatafora J."/>
            <person name="Crous P."/>
            <person name="Grigoriev I."/>
        </authorList>
    </citation>
    <scope>NUCLEOTIDE SEQUENCE</scope>
    <source>
        <strain evidence="2">CBS 473.64</strain>
    </source>
</reference>
<dbReference type="Proteomes" id="UP000799753">
    <property type="component" value="Unassembled WGS sequence"/>
</dbReference>
<name>A0A6A6RKR7_9PLEO</name>
<feature type="compositionally biased region" description="Low complexity" evidence="1">
    <location>
        <begin position="75"/>
        <end position="86"/>
    </location>
</feature>
<dbReference type="AlphaFoldDB" id="A0A6A6RKR7"/>
<evidence type="ECO:0000256" key="1">
    <source>
        <dbReference type="SAM" id="MobiDB-lite"/>
    </source>
</evidence>
<dbReference type="EMBL" id="MU006804">
    <property type="protein sequence ID" value="KAF2635677.1"/>
    <property type="molecule type" value="Genomic_DNA"/>
</dbReference>
<feature type="region of interest" description="Disordered" evidence="1">
    <location>
        <begin position="1"/>
        <end position="86"/>
    </location>
</feature>
<protein>
    <submittedName>
        <fullName evidence="2">Uncharacterized protein</fullName>
    </submittedName>
</protein>
<gene>
    <name evidence="2" type="ORF">P280DRAFT_168954</name>
</gene>
<keyword evidence="3" id="KW-1185">Reference proteome</keyword>
<proteinExistence type="predicted"/>
<sequence>MRPWKWRNDVTPKAVPTPIPLTQTHHKHYPSPAPKSNYPQIRNPSSLAIDPHLSLPRKPSSQEYPHRPCHQYHYTTARPARTATSP</sequence>
<feature type="compositionally biased region" description="Basic and acidic residues" evidence="1">
    <location>
        <begin position="1"/>
        <end position="10"/>
    </location>
</feature>
<evidence type="ECO:0000313" key="3">
    <source>
        <dbReference type="Proteomes" id="UP000799753"/>
    </source>
</evidence>
<organism evidence="2 3">
    <name type="scientific">Massarina eburnea CBS 473.64</name>
    <dbReference type="NCBI Taxonomy" id="1395130"/>
    <lineage>
        <taxon>Eukaryota</taxon>
        <taxon>Fungi</taxon>
        <taxon>Dikarya</taxon>
        <taxon>Ascomycota</taxon>
        <taxon>Pezizomycotina</taxon>
        <taxon>Dothideomycetes</taxon>
        <taxon>Pleosporomycetidae</taxon>
        <taxon>Pleosporales</taxon>
        <taxon>Massarineae</taxon>
        <taxon>Massarinaceae</taxon>
        <taxon>Massarina</taxon>
    </lineage>
</organism>
<accession>A0A6A6RKR7</accession>
<feature type="compositionally biased region" description="Polar residues" evidence="1">
    <location>
        <begin position="37"/>
        <end position="46"/>
    </location>
</feature>